<evidence type="ECO:0000256" key="18">
    <source>
        <dbReference type="ARBA" id="ARBA00023204"/>
    </source>
</evidence>
<keyword evidence="12" id="KW-0227">DNA damage</keyword>
<keyword evidence="15" id="KW-0862">Zinc</keyword>
<dbReference type="PROSITE" id="PS00690">
    <property type="entry name" value="DEAH_ATP_HELICASE"/>
    <property type="match status" value="1"/>
</dbReference>
<dbReference type="PANTHER" id="PTHR13710:SF153">
    <property type="entry name" value="RECQ-LIKE DNA HELICASE BLM"/>
    <property type="match status" value="1"/>
</dbReference>
<keyword evidence="10" id="KW-0677">Repeat</keyword>
<dbReference type="GO" id="GO:0006260">
    <property type="term" value="P:DNA replication"/>
    <property type="evidence" value="ECO:0007669"/>
    <property type="project" value="UniProtKB-KW"/>
</dbReference>
<evidence type="ECO:0000256" key="17">
    <source>
        <dbReference type="ARBA" id="ARBA00023125"/>
    </source>
</evidence>
<keyword evidence="8" id="KW-0235">DNA replication</keyword>
<dbReference type="CDD" id="cd18016">
    <property type="entry name" value="DEXHc_RecQ2_BLM"/>
    <property type="match status" value="1"/>
</dbReference>
<feature type="region of interest" description="Disordered" evidence="25">
    <location>
        <begin position="1088"/>
        <end position="1142"/>
    </location>
</feature>
<sequence length="1717" mass="190137">MLHKEQEGGSLPVPCLVPSNSSQRDFSNGEREEEKSLKSLPTGKKEKSWIEQNDSGLPLSGNEESEDGRDDPQVFSESEDYVDFVPPSPEEEVLPASFVLKSTRHFPQRTADEATLSPELSMNQLPEFGETSKRSEGRKEGQSLVCVMEDICRLVDSIPEKELKSLLGGQELLRLRDCRRKLLSNPRNGNRISADTPLDINRKCNFNHGGSRDGTCSSQLGKTCPALPQWGACTPGPFSGKLPGDVPPLPGFHLPPSRGSASADPSVSVKDPTLDASSSAMESSGISCPKREAGGIWGNPDLEAKTCWWPSTLSGAKPESQGKRTPFMSSVERGNSLATGGQTLSDDDDFDFDDFDEALSASTTRHAYEGPAQLAADASPAQLFLKGNRVASKANADLLRSNVSYTDRSVSGESCPVLPLIKNTPSRNATLEPFRGLAFPHSNEMLKIFHKKFGLHHFRTNQLEAINAALLGQDCFILMPTGGGKSLCYQLPACVSVGVTIVISPLRSLIVDQVQKLTSMDISATYLTGDKTGAEASQIYMQLSKKDPIIKLLYVTPEKVCSSGQLMSALENLYQRQLLARFVIDEAHCVSQWGHDFRQDYKRLNMLRKKFSLVPMMALTATANPRVQKDILNQLEMHQPQVFTMSFNRHNLKYDVLPKKPKTVALDCLQWIRKYHPGDSGIIYCLSRYECDSVANALQGGGLSALAYHAGLPDGTRDLVQQKWINQDGCQVICATIAFGMGIDKPDVRFVIHASLPKSIEGYYQESGRSGRDGEVSHCLLFYSYSDVTRLRRLILMEREGNSHTRQTHFNNLYSMVHYCENIMECRRIQLLAYFGETGFNPRFCKEHPDVSCDNCCKQQAYKLKNVTEEVKNIVMFVKEHCGEKGTRNIKRTAGRYTLNMMIDIFLGSRSAKIQCGLFGKGAAYSRHNAERLFRKLVLDRILDEDLYISANDQAIAYIQLGEKAGALLNGFLQVEFCETESASNIRKQRALETKMSLQEEMIKKCLSELTDVCKNLGKVFNIHYFNIFNTATLKRIAETLSSDPAVLLRIDGVTEDKLEKYGAEIIEVMQKYCSKILPAEKKPLTATETDFSRCDSEGEEEATNTTSIYFQTKNGKGRKRKKSHFFKESKKKKGSGGQQAYSKRSYKACKSTLAGSKNSTSCIIPGQPGAGKRPGMMTAALPLEGDAAGEAPPPAAPPPGSRRSGPLRLRTRLPGWRESGWMAAAASVGLGGAGAEGDEAPEGPLPSLRGGEAAQLSAYERKRLKNISENARFFASLKLFESAARLRKMTLKRKTPGIKRVKSPKAETKTTCRRSMRLQRIDPLGIPLPEPEAKLESPMEEEHARLPPGPHPMVATVQEPKTDTFLSMWAKISQVEGKKSEKSSCNLESYKIHLRGMVLREEHVAKVVKSRIYSVAVHPSESRTLVAAGDKWGEIGLWDLDYGLENGTHVFIPHSQAVSCLHFSPVNPAHLLSLSHDGTIRSGDVTQRIFEEIYRNESYSLSSFDFLASNASTLVVGMWDGRVAIVDRRTPVPSPEISVDLHSKTRTVHVHPISRQYFVAAGERNVNIYDARHLKSKGQPVLALSGHTKSVASAYFSPVTGNRVVTTCADDTLRIFGTQCLSSLAPILTTIRHNNNTGRWLTRFRAVWDPKRDDCFVVGSMTRPRQIHAFHATGELLHSFLSEDYLNSVCSINSWHPTRYIVAGGNSSGRLHVFKE</sequence>
<dbReference type="InterPro" id="IPR001650">
    <property type="entry name" value="Helicase_C-like"/>
</dbReference>
<dbReference type="InterPro" id="IPR001680">
    <property type="entry name" value="WD40_rpt"/>
</dbReference>
<dbReference type="GO" id="GO:0005524">
    <property type="term" value="F:ATP binding"/>
    <property type="evidence" value="ECO:0007669"/>
    <property type="project" value="UniProtKB-KW"/>
</dbReference>
<dbReference type="Gene3D" id="3.40.50.300">
    <property type="entry name" value="P-loop containing nucleotide triphosphate hydrolases"/>
    <property type="match status" value="2"/>
</dbReference>
<evidence type="ECO:0000256" key="7">
    <source>
        <dbReference type="ARBA" id="ARBA00022574"/>
    </source>
</evidence>
<dbReference type="PROSITE" id="PS51192">
    <property type="entry name" value="HELICASE_ATP_BIND_1"/>
    <property type="match status" value="1"/>
</dbReference>
<dbReference type="CDD" id="cd18794">
    <property type="entry name" value="SF2_C_RecQ"/>
    <property type="match status" value="1"/>
</dbReference>
<keyword evidence="17" id="KW-0238">DNA-binding</keyword>
<evidence type="ECO:0000256" key="4">
    <source>
        <dbReference type="ARBA" id="ARBA00005434"/>
    </source>
</evidence>
<dbReference type="Gene3D" id="2.130.10.10">
    <property type="entry name" value="YVTN repeat-like/Quinoprotein amine dehydrogenase"/>
    <property type="match status" value="1"/>
</dbReference>
<dbReference type="Pfam" id="PF00570">
    <property type="entry name" value="HRDC"/>
    <property type="match status" value="1"/>
</dbReference>
<dbReference type="NCBIfam" id="TIGR00614">
    <property type="entry name" value="recQ_fam"/>
    <property type="match status" value="1"/>
</dbReference>
<keyword evidence="16" id="KW-0067">ATP-binding</keyword>
<dbReference type="PROSITE" id="PS51194">
    <property type="entry name" value="HELICASE_CTER"/>
    <property type="match status" value="1"/>
</dbReference>
<dbReference type="InterPro" id="IPR010997">
    <property type="entry name" value="HRDC-like_sf"/>
</dbReference>
<dbReference type="InterPro" id="IPR011545">
    <property type="entry name" value="DEAD/DEAH_box_helicase_dom"/>
</dbReference>
<evidence type="ECO:0000256" key="12">
    <source>
        <dbReference type="ARBA" id="ARBA00022763"/>
    </source>
</evidence>
<dbReference type="InterPro" id="IPR044876">
    <property type="entry name" value="HRDC_dom_sf"/>
</dbReference>
<proteinExistence type="inferred from homology"/>
<dbReference type="GO" id="GO:0016818">
    <property type="term" value="F:hydrolase activity, acting on acid anhydrides, in phosphorus-containing anhydrides"/>
    <property type="evidence" value="ECO:0007669"/>
    <property type="project" value="InterPro"/>
</dbReference>
<evidence type="ECO:0000256" key="22">
    <source>
        <dbReference type="ARBA" id="ARBA00034808"/>
    </source>
</evidence>
<dbReference type="Pfam" id="PF09382">
    <property type="entry name" value="RQC"/>
    <property type="match status" value="1"/>
</dbReference>
<evidence type="ECO:0000256" key="13">
    <source>
        <dbReference type="ARBA" id="ARBA00022801"/>
    </source>
</evidence>
<dbReference type="InterPro" id="IPR036388">
    <property type="entry name" value="WH-like_DNA-bd_sf"/>
</dbReference>
<dbReference type="Pfam" id="PF08072">
    <property type="entry name" value="BDHCT"/>
    <property type="match status" value="1"/>
</dbReference>
<feature type="region of interest" description="Disordered" evidence="25">
    <location>
        <begin position="245"/>
        <end position="292"/>
    </location>
</feature>
<comment type="catalytic activity">
    <reaction evidence="21">
        <text>Couples ATP hydrolysis with the unwinding of duplex DNA by translocating in the 3'-5' direction.</text>
        <dbReference type="EC" id="5.6.2.4"/>
    </reaction>
</comment>
<keyword evidence="30" id="KW-1185">Reference proteome</keyword>
<dbReference type="FunFam" id="3.40.50.300:FF:000537">
    <property type="entry name" value="Bloom syndrome RecQ-like helicase"/>
    <property type="match status" value="1"/>
</dbReference>
<dbReference type="SUPFAM" id="SSF47819">
    <property type="entry name" value="HRDC-like"/>
    <property type="match status" value="1"/>
</dbReference>
<feature type="domain" description="Helicase ATP-binding" evidence="27">
    <location>
        <begin position="466"/>
        <end position="641"/>
    </location>
</feature>
<feature type="region of interest" description="Disordered" evidence="25">
    <location>
        <begin position="1"/>
        <end position="78"/>
    </location>
</feature>
<gene>
    <name evidence="29" type="ORF">NXF25_015821</name>
</gene>
<dbReference type="EC" id="5.6.2.4" evidence="22"/>
<dbReference type="InterPro" id="IPR002464">
    <property type="entry name" value="DNA/RNA_helicase_DEAH_CS"/>
</dbReference>
<evidence type="ECO:0000313" key="30">
    <source>
        <dbReference type="Proteomes" id="UP001474421"/>
    </source>
</evidence>
<comment type="similarity">
    <text evidence="4">Belongs to the WD repeat DDB2/WDR76 family.</text>
</comment>
<keyword evidence="20" id="KW-0539">Nucleus</keyword>
<dbReference type="InterPro" id="IPR027417">
    <property type="entry name" value="P-loop_NTPase"/>
</dbReference>
<dbReference type="GO" id="GO:0005634">
    <property type="term" value="C:nucleus"/>
    <property type="evidence" value="ECO:0007669"/>
    <property type="project" value="UniProtKB-SubCell"/>
</dbReference>
<dbReference type="SMART" id="SM00320">
    <property type="entry name" value="WD40"/>
    <property type="match status" value="6"/>
</dbReference>
<dbReference type="InterPro" id="IPR004589">
    <property type="entry name" value="DNA_helicase_ATP-dep_RecQ"/>
</dbReference>
<dbReference type="InterPro" id="IPR014001">
    <property type="entry name" value="Helicase_ATP-bd"/>
</dbReference>
<dbReference type="Pfam" id="PF00400">
    <property type="entry name" value="WD40"/>
    <property type="match status" value="2"/>
</dbReference>
<dbReference type="SMART" id="SM00490">
    <property type="entry name" value="HELICc"/>
    <property type="match status" value="1"/>
</dbReference>
<feature type="region of interest" description="Disordered" evidence="25">
    <location>
        <begin position="109"/>
        <end position="140"/>
    </location>
</feature>
<dbReference type="InterPro" id="IPR012532">
    <property type="entry name" value="BDHCT"/>
</dbReference>
<comment type="caution">
    <text evidence="29">The sequence shown here is derived from an EMBL/GenBank/DDBJ whole genome shotgun (WGS) entry which is preliminary data.</text>
</comment>
<dbReference type="SUPFAM" id="SSF50978">
    <property type="entry name" value="WD40 repeat-like"/>
    <property type="match status" value="1"/>
</dbReference>
<dbReference type="GO" id="GO:0043138">
    <property type="term" value="F:3'-5' DNA helicase activity"/>
    <property type="evidence" value="ECO:0007669"/>
    <property type="project" value="UniProtKB-EC"/>
</dbReference>
<keyword evidence="18" id="KW-0234">DNA repair</keyword>
<comment type="function">
    <text evidence="2">Specifically binds 5-hydroxymethylcytosine (5hmC), suggesting that it acts as a specific reader of 5hmC.</text>
</comment>
<dbReference type="SUPFAM" id="SSF46785">
    <property type="entry name" value="Winged helix' DNA-binding domain"/>
    <property type="match status" value="1"/>
</dbReference>
<dbReference type="GO" id="GO:0009378">
    <property type="term" value="F:four-way junction helicase activity"/>
    <property type="evidence" value="ECO:0007669"/>
    <property type="project" value="TreeGrafter"/>
</dbReference>
<organism evidence="29 30">
    <name type="scientific">Crotalus adamanteus</name>
    <name type="common">Eastern diamondback rattlesnake</name>
    <dbReference type="NCBI Taxonomy" id="8729"/>
    <lineage>
        <taxon>Eukaryota</taxon>
        <taxon>Metazoa</taxon>
        <taxon>Chordata</taxon>
        <taxon>Craniata</taxon>
        <taxon>Vertebrata</taxon>
        <taxon>Euteleostomi</taxon>
        <taxon>Lepidosauria</taxon>
        <taxon>Squamata</taxon>
        <taxon>Bifurcata</taxon>
        <taxon>Unidentata</taxon>
        <taxon>Episquamata</taxon>
        <taxon>Toxicofera</taxon>
        <taxon>Serpentes</taxon>
        <taxon>Colubroidea</taxon>
        <taxon>Viperidae</taxon>
        <taxon>Crotalinae</taxon>
        <taxon>Crotalus</taxon>
    </lineage>
</organism>
<accession>A0AAW1AX46</accession>
<dbReference type="Pfam" id="PF00270">
    <property type="entry name" value="DEAD"/>
    <property type="match status" value="1"/>
</dbReference>
<dbReference type="FunFam" id="2.130.10.10:FF:000180">
    <property type="entry name" value="WD repeat-containing protein 76"/>
    <property type="match status" value="1"/>
</dbReference>
<feature type="compositionally biased region" description="Basic and acidic residues" evidence="25">
    <location>
        <begin position="130"/>
        <end position="140"/>
    </location>
</feature>
<dbReference type="InterPro" id="IPR032284">
    <property type="entry name" value="RecQ_Zn-bd"/>
</dbReference>
<feature type="domain" description="Helicase C-terminal" evidence="28">
    <location>
        <begin position="667"/>
        <end position="814"/>
    </location>
</feature>
<evidence type="ECO:0000256" key="19">
    <source>
        <dbReference type="ARBA" id="ARBA00023235"/>
    </source>
</evidence>
<evidence type="ECO:0000259" key="27">
    <source>
        <dbReference type="PROSITE" id="PS51192"/>
    </source>
</evidence>
<dbReference type="SUPFAM" id="SSF52540">
    <property type="entry name" value="P-loop containing nucleoside triphosphate hydrolases"/>
    <property type="match status" value="2"/>
</dbReference>
<evidence type="ECO:0000256" key="14">
    <source>
        <dbReference type="ARBA" id="ARBA00022806"/>
    </source>
</evidence>
<feature type="region of interest" description="Disordered" evidence="25">
    <location>
        <begin position="1186"/>
        <end position="1209"/>
    </location>
</feature>
<name>A0AAW1AX46_CROAD</name>
<evidence type="ECO:0000259" key="28">
    <source>
        <dbReference type="PROSITE" id="PS51194"/>
    </source>
</evidence>
<feature type="compositionally biased region" description="Polar residues" evidence="25">
    <location>
        <begin position="332"/>
        <end position="344"/>
    </location>
</feature>
<comment type="cofactor">
    <cofactor evidence="1">
        <name>Zn(2+)</name>
        <dbReference type="ChEBI" id="CHEBI:29105"/>
    </cofactor>
</comment>
<evidence type="ECO:0000256" key="21">
    <source>
        <dbReference type="ARBA" id="ARBA00034617"/>
    </source>
</evidence>
<keyword evidence="7" id="KW-0853">WD repeat</keyword>
<dbReference type="GO" id="GO:0046872">
    <property type="term" value="F:metal ion binding"/>
    <property type="evidence" value="ECO:0007669"/>
    <property type="project" value="UniProtKB-KW"/>
</dbReference>
<dbReference type="SMART" id="SM00341">
    <property type="entry name" value="HRDC"/>
    <property type="match status" value="1"/>
</dbReference>
<evidence type="ECO:0000256" key="5">
    <source>
        <dbReference type="ARBA" id="ARBA00005446"/>
    </source>
</evidence>
<dbReference type="Gene3D" id="1.10.150.80">
    <property type="entry name" value="HRDC domain"/>
    <property type="match status" value="1"/>
</dbReference>
<dbReference type="Pfam" id="PF00271">
    <property type="entry name" value="Helicase_C"/>
    <property type="match status" value="1"/>
</dbReference>
<evidence type="ECO:0000256" key="23">
    <source>
        <dbReference type="ARBA" id="ARBA00044542"/>
    </source>
</evidence>
<dbReference type="GO" id="GO:0000724">
    <property type="term" value="P:double-strand break repair via homologous recombination"/>
    <property type="evidence" value="ECO:0007669"/>
    <property type="project" value="TreeGrafter"/>
</dbReference>
<dbReference type="InterPro" id="IPR036390">
    <property type="entry name" value="WH_DNA-bd_sf"/>
</dbReference>
<feature type="compositionally biased region" description="Basic residues" evidence="25">
    <location>
        <begin position="1116"/>
        <end position="1135"/>
    </location>
</feature>
<dbReference type="GO" id="GO:0003677">
    <property type="term" value="F:DNA binding"/>
    <property type="evidence" value="ECO:0007669"/>
    <property type="project" value="UniProtKB-KW"/>
</dbReference>
<dbReference type="EMBL" id="JAOTOJ010000012">
    <property type="protein sequence ID" value="KAK9394158.1"/>
    <property type="molecule type" value="Genomic_DNA"/>
</dbReference>
<dbReference type="SMART" id="SM00487">
    <property type="entry name" value="DEXDc"/>
    <property type="match status" value="1"/>
</dbReference>
<feature type="region of interest" description="Disordered" evidence="25">
    <location>
        <begin position="313"/>
        <end position="345"/>
    </location>
</feature>
<dbReference type="PROSITE" id="PS50967">
    <property type="entry name" value="HRDC"/>
    <property type="match status" value="1"/>
</dbReference>
<evidence type="ECO:0000259" key="26">
    <source>
        <dbReference type="PROSITE" id="PS50967"/>
    </source>
</evidence>
<evidence type="ECO:0000256" key="2">
    <source>
        <dbReference type="ARBA" id="ARBA00002530"/>
    </source>
</evidence>
<comment type="subcellular location">
    <subcellularLocation>
        <location evidence="3">Nucleus</location>
    </subcellularLocation>
</comment>
<protein>
    <recommendedName>
        <fullName evidence="24">RecQ-like DNA helicase BLM</fullName>
        <ecNumber evidence="22">5.6.2.4</ecNumber>
    </recommendedName>
    <alternativeName>
        <fullName evidence="23">DNA 3'-5' helicase BLM</fullName>
    </alternativeName>
    <alternativeName>
        <fullName evidence="6">WD repeat-containing protein 76</fullName>
    </alternativeName>
</protein>
<dbReference type="InterPro" id="IPR015943">
    <property type="entry name" value="WD40/YVTN_repeat-like_dom_sf"/>
</dbReference>
<evidence type="ECO:0000313" key="29">
    <source>
        <dbReference type="EMBL" id="KAK9394158.1"/>
    </source>
</evidence>
<evidence type="ECO:0000256" key="6">
    <source>
        <dbReference type="ARBA" id="ARBA00021234"/>
    </source>
</evidence>
<keyword evidence="9" id="KW-0479">Metal-binding</keyword>
<keyword evidence="19" id="KW-0413">Isomerase</keyword>
<dbReference type="GO" id="GO:0005829">
    <property type="term" value="C:cytosol"/>
    <property type="evidence" value="ECO:0007669"/>
    <property type="project" value="UniProtKB-ARBA"/>
</dbReference>
<dbReference type="Pfam" id="PF16124">
    <property type="entry name" value="RecQ_Zn_bind"/>
    <property type="match status" value="1"/>
</dbReference>
<dbReference type="GO" id="GO:0005694">
    <property type="term" value="C:chromosome"/>
    <property type="evidence" value="ECO:0007669"/>
    <property type="project" value="TreeGrafter"/>
</dbReference>
<evidence type="ECO:0000256" key="10">
    <source>
        <dbReference type="ARBA" id="ARBA00022737"/>
    </source>
</evidence>
<evidence type="ECO:0000256" key="25">
    <source>
        <dbReference type="SAM" id="MobiDB-lite"/>
    </source>
</evidence>
<dbReference type="Proteomes" id="UP001474421">
    <property type="component" value="Unassembled WGS sequence"/>
</dbReference>
<reference evidence="29 30" key="1">
    <citation type="journal article" date="2024" name="Proc. Natl. Acad. Sci. U.S.A.">
        <title>The genetic regulatory architecture and epigenomic basis for age-related changes in rattlesnake venom.</title>
        <authorList>
            <person name="Hogan M.P."/>
            <person name="Holding M.L."/>
            <person name="Nystrom G.S."/>
            <person name="Colston T.J."/>
            <person name="Bartlett D.A."/>
            <person name="Mason A.J."/>
            <person name="Ellsworth S.A."/>
            <person name="Rautsaw R.M."/>
            <person name="Lawrence K.C."/>
            <person name="Strickland J.L."/>
            <person name="He B."/>
            <person name="Fraser P."/>
            <person name="Margres M.J."/>
            <person name="Gilbert D.M."/>
            <person name="Gibbs H.L."/>
            <person name="Parkinson C.L."/>
            <person name="Rokyta D.R."/>
        </authorList>
    </citation>
    <scope>NUCLEOTIDE SEQUENCE [LARGE SCALE GENOMIC DNA]</scope>
    <source>
        <strain evidence="29">DRR0105</strain>
    </source>
</reference>
<evidence type="ECO:0000256" key="9">
    <source>
        <dbReference type="ARBA" id="ARBA00022723"/>
    </source>
</evidence>
<comment type="similarity">
    <text evidence="5">Belongs to the helicase family. RecQ subfamily.</text>
</comment>
<dbReference type="FunFam" id="1.10.150.80:FF:000003">
    <property type="entry name" value="Bloom syndrome RecQ-like helicase"/>
    <property type="match status" value="1"/>
</dbReference>
<dbReference type="Gene3D" id="1.10.10.10">
    <property type="entry name" value="Winged helix-like DNA-binding domain superfamily/Winged helix DNA-binding domain"/>
    <property type="match status" value="1"/>
</dbReference>
<dbReference type="InterPro" id="IPR018982">
    <property type="entry name" value="RQC_domain"/>
</dbReference>
<feature type="region of interest" description="Disordered" evidence="25">
    <location>
        <begin position="1233"/>
        <end position="1252"/>
    </location>
</feature>
<evidence type="ECO:0000256" key="1">
    <source>
        <dbReference type="ARBA" id="ARBA00001947"/>
    </source>
</evidence>
<evidence type="ECO:0000256" key="8">
    <source>
        <dbReference type="ARBA" id="ARBA00022705"/>
    </source>
</evidence>
<dbReference type="SMART" id="SM00956">
    <property type="entry name" value="RQC"/>
    <property type="match status" value="1"/>
</dbReference>
<evidence type="ECO:0000256" key="3">
    <source>
        <dbReference type="ARBA" id="ARBA00004123"/>
    </source>
</evidence>
<evidence type="ECO:0000256" key="20">
    <source>
        <dbReference type="ARBA" id="ARBA00023242"/>
    </source>
</evidence>
<keyword evidence="14" id="KW-0347">Helicase</keyword>
<evidence type="ECO:0000256" key="15">
    <source>
        <dbReference type="ARBA" id="ARBA00022833"/>
    </source>
</evidence>
<feature type="domain" description="HRDC" evidence="26">
    <location>
        <begin position="1000"/>
        <end position="1080"/>
    </location>
</feature>
<keyword evidence="13" id="KW-0378">Hydrolase</keyword>
<feature type="compositionally biased region" description="Basic and acidic residues" evidence="25">
    <location>
        <begin position="27"/>
        <end position="49"/>
    </location>
</feature>
<dbReference type="FunFam" id="3.40.50.300:FF:000340">
    <property type="entry name" value="Bloom syndrome, RecQ helicase"/>
    <property type="match status" value="1"/>
</dbReference>
<dbReference type="InterPro" id="IPR036322">
    <property type="entry name" value="WD40_repeat_dom_sf"/>
</dbReference>
<dbReference type="PANTHER" id="PTHR13710">
    <property type="entry name" value="DNA HELICASE RECQ FAMILY MEMBER"/>
    <property type="match status" value="1"/>
</dbReference>
<evidence type="ECO:0000256" key="16">
    <source>
        <dbReference type="ARBA" id="ARBA00022840"/>
    </source>
</evidence>
<feature type="compositionally biased region" description="Polar residues" evidence="25">
    <location>
        <begin position="1104"/>
        <end position="1115"/>
    </location>
</feature>
<dbReference type="GO" id="GO:0000723">
    <property type="term" value="P:telomere maintenance"/>
    <property type="evidence" value="ECO:0007669"/>
    <property type="project" value="TreeGrafter"/>
</dbReference>
<dbReference type="InterPro" id="IPR002121">
    <property type="entry name" value="HRDC_dom"/>
</dbReference>
<feature type="compositionally biased region" description="Pro residues" evidence="25">
    <location>
        <begin position="1192"/>
        <end position="1201"/>
    </location>
</feature>
<keyword evidence="11" id="KW-0547">Nucleotide-binding</keyword>
<feature type="compositionally biased region" description="Low complexity" evidence="25">
    <location>
        <begin position="277"/>
        <end position="287"/>
    </location>
</feature>
<evidence type="ECO:0000256" key="11">
    <source>
        <dbReference type="ARBA" id="ARBA00022741"/>
    </source>
</evidence>
<evidence type="ECO:0000256" key="24">
    <source>
        <dbReference type="ARBA" id="ARBA00073450"/>
    </source>
</evidence>